<dbReference type="InterPro" id="IPR025368">
    <property type="entry name" value="DUF4272"/>
</dbReference>
<reference evidence="1 2" key="1">
    <citation type="submission" date="2020-10" db="EMBL/GenBank/DDBJ databases">
        <title>The genome sequence of Chitinilyticum litopenaei 4Y14.</title>
        <authorList>
            <person name="Liu Y."/>
        </authorList>
    </citation>
    <scope>NUCLEOTIDE SEQUENCE [LARGE SCALE GENOMIC DNA]</scope>
    <source>
        <strain evidence="1 2">4Y14</strain>
    </source>
</reference>
<dbReference type="Pfam" id="PF14094">
    <property type="entry name" value="DUF4272"/>
    <property type="match status" value="1"/>
</dbReference>
<organism evidence="1 2">
    <name type="scientific">Chitinilyticum piscinae</name>
    <dbReference type="NCBI Taxonomy" id="2866724"/>
    <lineage>
        <taxon>Bacteria</taxon>
        <taxon>Pseudomonadati</taxon>
        <taxon>Pseudomonadota</taxon>
        <taxon>Betaproteobacteria</taxon>
        <taxon>Neisseriales</taxon>
        <taxon>Chitinibacteraceae</taxon>
        <taxon>Chitinilyticum</taxon>
    </lineage>
</organism>
<sequence length="340" mass="37927">MSLLINVYSTLQCVPEPDFPHTLLGRRDHSDPELAGHLDGFVQYALSLREQMTFTLYHLMRHLQRVRVQLSLEVSDEALPAFSAWAARSNVVCYLPDGSVRDAALRVLLAAGGDDADARLPYPDSAWQRKRQSDAILAEEGVHVPAHLPPVLAEEELLLRPAGEVLRRAAALFAVAVRAESLAMGRPIPVDELAERLPLAAAALSPAEVDFWHDPAPQEQAVVNACWRYEALRVLVWALRLSPAPLSRPDAICDVSALAQCLFGLNWEEALAQAELRPAAEILDQLDRHFRYHWACRQARQQQREPDGGLLPGVVMERHHALNWLVQFLGAQWDEVDTPT</sequence>
<dbReference type="RefSeq" id="WP_194114518.1">
    <property type="nucleotide sequence ID" value="NZ_JADFUA010000001.1"/>
</dbReference>
<evidence type="ECO:0000313" key="2">
    <source>
        <dbReference type="Proteomes" id="UP000604481"/>
    </source>
</evidence>
<proteinExistence type="predicted"/>
<name>A0A8J7K9F1_9NEIS</name>
<accession>A0A8J7K9F1</accession>
<dbReference type="Proteomes" id="UP000604481">
    <property type="component" value="Unassembled WGS sequence"/>
</dbReference>
<protein>
    <submittedName>
        <fullName evidence="1">DUF4272 domain-containing protein</fullName>
    </submittedName>
</protein>
<gene>
    <name evidence="1" type="ORF">INR99_01505</name>
</gene>
<keyword evidence="2" id="KW-1185">Reference proteome</keyword>
<evidence type="ECO:0000313" key="1">
    <source>
        <dbReference type="EMBL" id="MBE9608014.1"/>
    </source>
</evidence>
<dbReference type="EMBL" id="JADFUA010000001">
    <property type="protein sequence ID" value="MBE9608014.1"/>
    <property type="molecule type" value="Genomic_DNA"/>
</dbReference>
<comment type="caution">
    <text evidence="1">The sequence shown here is derived from an EMBL/GenBank/DDBJ whole genome shotgun (WGS) entry which is preliminary data.</text>
</comment>
<dbReference type="AlphaFoldDB" id="A0A8J7K9F1"/>